<dbReference type="RefSeq" id="WP_149299401.1">
    <property type="nucleotide sequence ID" value="NZ_VTWH01000002.1"/>
</dbReference>
<evidence type="ECO:0000313" key="3">
    <source>
        <dbReference type="Proteomes" id="UP000324738"/>
    </source>
</evidence>
<dbReference type="PANTHER" id="PTHR30543:SF21">
    <property type="entry name" value="NAD(P)H-DEPENDENT FMN REDUCTASE LOT6"/>
    <property type="match status" value="1"/>
</dbReference>
<dbReference type="SUPFAM" id="SSF52218">
    <property type="entry name" value="Flavoproteins"/>
    <property type="match status" value="1"/>
</dbReference>
<dbReference type="Proteomes" id="UP000324738">
    <property type="component" value="Unassembled WGS sequence"/>
</dbReference>
<evidence type="ECO:0000259" key="1">
    <source>
        <dbReference type="Pfam" id="PF03358"/>
    </source>
</evidence>
<reference evidence="2 3" key="1">
    <citation type="submission" date="2019-08" db="EMBL/GenBank/DDBJ databases">
        <title>Aureimonas fodiniaquatilis sp. nov., isolated from a coal mine wastewater.</title>
        <authorList>
            <person name="Kim W."/>
        </authorList>
    </citation>
    <scope>NUCLEOTIDE SEQUENCE [LARGE SCALE GENOMIC DNA]</scope>
    <source>
        <strain evidence="2 3">CAU 1482</strain>
    </source>
</reference>
<protein>
    <submittedName>
        <fullName evidence="2">NAD(P)H-dependent oxidoreductase</fullName>
    </submittedName>
</protein>
<dbReference type="InterPro" id="IPR029039">
    <property type="entry name" value="Flavoprotein-like_sf"/>
</dbReference>
<sequence>MVKLLGISGSLRAQSFNTALMRAAAVPARSHAEYTYTTLEGIPLYNADVETREGIPAAVESLKTAIANADGVLFFTPEYNNSLPGVFKNAIDWASRPASDIKRVFGGKPVAVLGASMGNFGTVLSQNAWLPVIRTLGMEPWFEGRLMLSRAQDVFDEAGELNDAKTVRKLEEFIGGFAEFVSRR</sequence>
<dbReference type="GO" id="GO:0005829">
    <property type="term" value="C:cytosol"/>
    <property type="evidence" value="ECO:0007669"/>
    <property type="project" value="TreeGrafter"/>
</dbReference>
<dbReference type="InterPro" id="IPR050712">
    <property type="entry name" value="NAD(P)H-dep_reductase"/>
</dbReference>
<dbReference type="InterPro" id="IPR005025">
    <property type="entry name" value="FMN_Rdtase-like_dom"/>
</dbReference>
<proteinExistence type="predicted"/>
<dbReference type="EMBL" id="VTWH01000002">
    <property type="protein sequence ID" value="KAA0970432.1"/>
    <property type="molecule type" value="Genomic_DNA"/>
</dbReference>
<keyword evidence="3" id="KW-1185">Reference proteome</keyword>
<gene>
    <name evidence="2" type="ORF">FPY71_07910</name>
</gene>
<evidence type="ECO:0000313" key="2">
    <source>
        <dbReference type="EMBL" id="KAA0970432.1"/>
    </source>
</evidence>
<comment type="caution">
    <text evidence="2">The sequence shown here is derived from an EMBL/GenBank/DDBJ whole genome shotgun (WGS) entry which is preliminary data.</text>
</comment>
<dbReference type="Pfam" id="PF03358">
    <property type="entry name" value="FMN_red"/>
    <property type="match status" value="1"/>
</dbReference>
<organism evidence="2 3">
    <name type="scientific">Aureimonas fodinaquatilis</name>
    <dbReference type="NCBI Taxonomy" id="2565783"/>
    <lineage>
        <taxon>Bacteria</taxon>
        <taxon>Pseudomonadati</taxon>
        <taxon>Pseudomonadota</taxon>
        <taxon>Alphaproteobacteria</taxon>
        <taxon>Hyphomicrobiales</taxon>
        <taxon>Aurantimonadaceae</taxon>
        <taxon>Aureimonas</taxon>
    </lineage>
</organism>
<dbReference type="OrthoDB" id="9812295at2"/>
<dbReference type="GO" id="GO:0010181">
    <property type="term" value="F:FMN binding"/>
    <property type="evidence" value="ECO:0007669"/>
    <property type="project" value="TreeGrafter"/>
</dbReference>
<accession>A0A5B0DWQ6</accession>
<name>A0A5B0DWQ6_9HYPH</name>
<dbReference type="PANTHER" id="PTHR30543">
    <property type="entry name" value="CHROMATE REDUCTASE"/>
    <property type="match status" value="1"/>
</dbReference>
<dbReference type="AlphaFoldDB" id="A0A5B0DWQ6"/>
<feature type="domain" description="NADPH-dependent FMN reductase-like" evidence="1">
    <location>
        <begin position="3"/>
        <end position="151"/>
    </location>
</feature>
<dbReference type="GO" id="GO:0016491">
    <property type="term" value="F:oxidoreductase activity"/>
    <property type="evidence" value="ECO:0007669"/>
    <property type="project" value="InterPro"/>
</dbReference>
<dbReference type="Gene3D" id="3.40.50.360">
    <property type="match status" value="1"/>
</dbReference>